<evidence type="ECO:0000313" key="2">
    <source>
        <dbReference type="EMBL" id="MZR32365.1"/>
    </source>
</evidence>
<evidence type="ECO:0000313" key="3">
    <source>
        <dbReference type="Proteomes" id="UP000476030"/>
    </source>
</evidence>
<gene>
    <name evidence="2" type="ORF">GQE98_17125</name>
</gene>
<keyword evidence="1" id="KW-0472">Membrane</keyword>
<name>A0A6L8WBC2_9PROT</name>
<dbReference type="RefSeq" id="WP_161317033.1">
    <property type="nucleotide sequence ID" value="NZ_WTUW01000009.1"/>
</dbReference>
<keyword evidence="1" id="KW-0812">Transmembrane</keyword>
<protein>
    <submittedName>
        <fullName evidence="2">Uncharacterized protein</fullName>
    </submittedName>
</protein>
<evidence type="ECO:0000256" key="1">
    <source>
        <dbReference type="SAM" id="Phobius"/>
    </source>
</evidence>
<feature type="transmembrane region" description="Helical" evidence="1">
    <location>
        <begin position="299"/>
        <end position="318"/>
    </location>
</feature>
<dbReference type="Proteomes" id="UP000476030">
    <property type="component" value="Unassembled WGS sequence"/>
</dbReference>
<sequence length="385" mass="42719">MSTRVGPRVSSEVMMATKVDPKSAKPKLDVVIPVFDPGIPEDDFELDDEEEIWPELRRAEAVRFALNLKEKLEETGKFGAVRVTPNAEANGDLYVLGRIVESNGLDVEISVDVYDISGAKWYDEDYDHEVPEKFFKSIRNKGVDPYDPVFIEAANDLVEHLDDADGTELALLKPVTEMRFGANFSEEAFSEYIREEDGEIELTGLPSEDDPMLRRIRAIWVRDQLYVDNLQQHYEAFDANMGPSYAVWQQQNQETQIALNEARVKQTTQIVGGVLLAILGVGLAVASGNSGNYGRSSGALAGAAVAGVGSAVLFSEGFKTGNETKFHANTLEELGESVDAELAPQVVEFEGETKKLTGNAAKQFAEWREFLKQIYEQEKTPEKQL</sequence>
<reference evidence="2 3" key="1">
    <citation type="submission" date="2019-12" db="EMBL/GenBank/DDBJ databases">
        <title>Snethiella sp. nov. sp. isolated from sea sand.</title>
        <authorList>
            <person name="Kim J."/>
            <person name="Jeong S.E."/>
            <person name="Jung H.S."/>
            <person name="Jeon C.O."/>
        </authorList>
    </citation>
    <scope>NUCLEOTIDE SEQUENCE [LARGE SCALE GENOMIC DNA]</scope>
    <source>
        <strain evidence="2 3">DP05</strain>
    </source>
</reference>
<dbReference type="AlphaFoldDB" id="A0A6L8WBC2"/>
<comment type="caution">
    <text evidence="2">The sequence shown here is derived from an EMBL/GenBank/DDBJ whole genome shotgun (WGS) entry which is preliminary data.</text>
</comment>
<keyword evidence="1" id="KW-1133">Transmembrane helix</keyword>
<dbReference type="EMBL" id="WTUW01000009">
    <property type="protein sequence ID" value="MZR32365.1"/>
    <property type="molecule type" value="Genomic_DNA"/>
</dbReference>
<organism evidence="2 3">
    <name type="scientific">Sneathiella litorea</name>
    <dbReference type="NCBI Taxonomy" id="2606216"/>
    <lineage>
        <taxon>Bacteria</taxon>
        <taxon>Pseudomonadati</taxon>
        <taxon>Pseudomonadota</taxon>
        <taxon>Alphaproteobacteria</taxon>
        <taxon>Sneathiellales</taxon>
        <taxon>Sneathiellaceae</taxon>
        <taxon>Sneathiella</taxon>
    </lineage>
</organism>
<feature type="transmembrane region" description="Helical" evidence="1">
    <location>
        <begin position="270"/>
        <end position="287"/>
    </location>
</feature>
<accession>A0A6L8WBC2</accession>
<proteinExistence type="predicted"/>
<keyword evidence="3" id="KW-1185">Reference proteome</keyword>